<accession>X6LCU1</accession>
<proteinExistence type="predicted"/>
<keyword evidence="2" id="KW-0813">Transport</keyword>
<dbReference type="GO" id="GO:0016887">
    <property type="term" value="F:ATP hydrolysis activity"/>
    <property type="evidence" value="ECO:0007669"/>
    <property type="project" value="InterPro"/>
</dbReference>
<dbReference type="GO" id="GO:0090374">
    <property type="term" value="P:oligopeptide export from mitochondrion"/>
    <property type="evidence" value="ECO:0007669"/>
    <property type="project" value="TreeGrafter"/>
</dbReference>
<dbReference type="SUPFAM" id="SSF52540">
    <property type="entry name" value="P-loop containing nucleoside triphosphate hydrolases"/>
    <property type="match status" value="1"/>
</dbReference>
<sequence>MLGVMYGIGLWYGSTLVEKNSIRVGDMFGCYFSFIIAGMALGEAGSVATDLTNGTSSANQFYHIQQRNVEMKQADIDDPIVKKQPLKGEIEFRNVSFVYPTSPDKLVITNLSFKVRHGQTFAIVGPSGSGKSTIVSLLERYYDPKFGEIFVDGELIHNYDIHFLVLFSKKIFLTEEEGGDLKKNKHKIM</sequence>
<reference evidence="8 9" key="1">
    <citation type="journal article" date="2013" name="Curr. Biol.">
        <title>The Genome of the Foraminiferan Reticulomyxa filosa.</title>
        <authorList>
            <person name="Glockner G."/>
            <person name="Hulsmann N."/>
            <person name="Schleicher M."/>
            <person name="Noegel A.A."/>
            <person name="Eichinger L."/>
            <person name="Gallinger C."/>
            <person name="Pawlowski J."/>
            <person name="Sierra R."/>
            <person name="Euteneuer U."/>
            <person name="Pillet L."/>
            <person name="Moustafa A."/>
            <person name="Platzer M."/>
            <person name="Groth M."/>
            <person name="Szafranski K."/>
            <person name="Schliwa M."/>
        </authorList>
    </citation>
    <scope>NUCLEOTIDE SEQUENCE [LARGE SCALE GENOMIC DNA]</scope>
</reference>
<dbReference type="Pfam" id="PF00005">
    <property type="entry name" value="ABC_tran"/>
    <property type="match status" value="1"/>
</dbReference>
<dbReference type="PANTHER" id="PTHR43394:SF11">
    <property type="entry name" value="ATP-BINDING CASSETTE TRANSPORTER"/>
    <property type="match status" value="1"/>
</dbReference>
<keyword evidence="3" id="KW-0812">Transmembrane</keyword>
<gene>
    <name evidence="8" type="ORF">RFI_38587</name>
</gene>
<dbReference type="OMA" id="SSANQFY"/>
<dbReference type="GO" id="GO:0015421">
    <property type="term" value="F:ABC-type oligopeptide transporter activity"/>
    <property type="evidence" value="ECO:0007669"/>
    <property type="project" value="TreeGrafter"/>
</dbReference>
<comment type="caution">
    <text evidence="8">The sequence shown here is derived from an EMBL/GenBank/DDBJ whole genome shotgun (WGS) entry which is preliminary data.</text>
</comment>
<dbReference type="EMBL" id="ASPP01045454">
    <property type="protein sequence ID" value="ETN98901.1"/>
    <property type="molecule type" value="Genomic_DNA"/>
</dbReference>
<dbReference type="InterPro" id="IPR036640">
    <property type="entry name" value="ABC1_TM_sf"/>
</dbReference>
<dbReference type="SUPFAM" id="SSF90123">
    <property type="entry name" value="ABC transporter transmembrane region"/>
    <property type="match status" value="1"/>
</dbReference>
<dbReference type="Gene3D" id="3.40.50.300">
    <property type="entry name" value="P-loop containing nucleotide triphosphate hydrolases"/>
    <property type="match status" value="1"/>
</dbReference>
<evidence type="ECO:0000259" key="7">
    <source>
        <dbReference type="PROSITE" id="PS50929"/>
    </source>
</evidence>
<dbReference type="InterPro" id="IPR027417">
    <property type="entry name" value="P-loop_NTPase"/>
</dbReference>
<dbReference type="GO" id="GO:0005743">
    <property type="term" value="C:mitochondrial inner membrane"/>
    <property type="evidence" value="ECO:0007669"/>
    <property type="project" value="TreeGrafter"/>
</dbReference>
<dbReference type="PROSITE" id="PS50929">
    <property type="entry name" value="ABC_TM1F"/>
    <property type="match status" value="1"/>
</dbReference>
<evidence type="ECO:0000256" key="6">
    <source>
        <dbReference type="ARBA" id="ARBA00023136"/>
    </source>
</evidence>
<feature type="domain" description="ABC transmembrane type-1" evidence="7">
    <location>
        <begin position="1"/>
        <end position="53"/>
    </location>
</feature>
<dbReference type="GO" id="GO:0005524">
    <property type="term" value="F:ATP binding"/>
    <property type="evidence" value="ECO:0007669"/>
    <property type="project" value="UniProtKB-KW"/>
</dbReference>
<dbReference type="Proteomes" id="UP000023152">
    <property type="component" value="Unassembled WGS sequence"/>
</dbReference>
<dbReference type="InterPro" id="IPR003439">
    <property type="entry name" value="ABC_transporter-like_ATP-bd"/>
</dbReference>
<comment type="subcellular location">
    <subcellularLocation>
        <location evidence="1">Membrane</location>
        <topology evidence="1">Multi-pass membrane protein</topology>
    </subcellularLocation>
</comment>
<evidence type="ECO:0000313" key="9">
    <source>
        <dbReference type="Proteomes" id="UP000023152"/>
    </source>
</evidence>
<evidence type="ECO:0000256" key="4">
    <source>
        <dbReference type="ARBA" id="ARBA00022737"/>
    </source>
</evidence>
<evidence type="ECO:0000256" key="1">
    <source>
        <dbReference type="ARBA" id="ARBA00004141"/>
    </source>
</evidence>
<keyword evidence="9" id="KW-1185">Reference proteome</keyword>
<dbReference type="InterPro" id="IPR011527">
    <property type="entry name" value="ABC1_TM_dom"/>
</dbReference>
<dbReference type="InterPro" id="IPR039421">
    <property type="entry name" value="Type_1_exporter"/>
</dbReference>
<name>X6LCU1_RETFI</name>
<keyword evidence="6" id="KW-0472">Membrane</keyword>
<dbReference type="AlphaFoldDB" id="X6LCU1"/>
<keyword evidence="8" id="KW-0067">ATP-binding</keyword>
<organism evidence="8 9">
    <name type="scientific">Reticulomyxa filosa</name>
    <dbReference type="NCBI Taxonomy" id="46433"/>
    <lineage>
        <taxon>Eukaryota</taxon>
        <taxon>Sar</taxon>
        <taxon>Rhizaria</taxon>
        <taxon>Retaria</taxon>
        <taxon>Foraminifera</taxon>
        <taxon>Monothalamids</taxon>
        <taxon>Reticulomyxidae</taxon>
        <taxon>Reticulomyxa</taxon>
    </lineage>
</organism>
<dbReference type="PANTHER" id="PTHR43394">
    <property type="entry name" value="ATP-DEPENDENT PERMEASE MDL1, MITOCHONDRIAL"/>
    <property type="match status" value="1"/>
</dbReference>
<evidence type="ECO:0000256" key="3">
    <source>
        <dbReference type="ARBA" id="ARBA00022692"/>
    </source>
</evidence>
<evidence type="ECO:0000256" key="5">
    <source>
        <dbReference type="ARBA" id="ARBA00022989"/>
    </source>
</evidence>
<keyword evidence="4" id="KW-0677">Repeat</keyword>
<keyword evidence="5" id="KW-1133">Transmembrane helix</keyword>
<evidence type="ECO:0000313" key="8">
    <source>
        <dbReference type="EMBL" id="ETN98901.1"/>
    </source>
</evidence>
<dbReference type="OrthoDB" id="6500128at2759"/>
<dbReference type="Gene3D" id="1.20.1560.10">
    <property type="entry name" value="ABC transporter type 1, transmembrane domain"/>
    <property type="match status" value="1"/>
</dbReference>
<evidence type="ECO:0000256" key="2">
    <source>
        <dbReference type="ARBA" id="ARBA00022448"/>
    </source>
</evidence>
<protein>
    <submittedName>
        <fullName evidence="8">ATP-binding cassette transporter, subfamily B, member 26, group MDR/PGP protein PpABCB26</fullName>
    </submittedName>
</protein>
<keyword evidence="8" id="KW-0547">Nucleotide-binding</keyword>